<evidence type="ECO:0000313" key="4">
    <source>
        <dbReference type="Proteomes" id="UP000286095"/>
    </source>
</evidence>
<name>A0A424Z0H5_9BACT</name>
<comment type="caution">
    <text evidence="3">The sequence shown here is derived from an EMBL/GenBank/DDBJ whole genome shotgun (WGS) entry which is preliminary data.</text>
</comment>
<dbReference type="Pfam" id="PF12705">
    <property type="entry name" value="PDDEXK_1"/>
    <property type="match status" value="1"/>
</dbReference>
<dbReference type="Gene3D" id="3.90.320.10">
    <property type="match status" value="1"/>
</dbReference>
<dbReference type="InterPro" id="IPR038726">
    <property type="entry name" value="PDDEXK_AddAB-type"/>
</dbReference>
<dbReference type="SUPFAM" id="SSF52980">
    <property type="entry name" value="Restriction endonuclease-like"/>
    <property type="match status" value="1"/>
</dbReference>
<dbReference type="RefSeq" id="WP_124134439.1">
    <property type="nucleotide sequence ID" value="NZ_QURW01000009.1"/>
</dbReference>
<organism evidence="3 4">
    <name type="scientific">Campylobacter hepaticus</name>
    <dbReference type="NCBI Taxonomy" id="1813019"/>
    <lineage>
        <taxon>Bacteria</taxon>
        <taxon>Pseudomonadati</taxon>
        <taxon>Campylobacterota</taxon>
        <taxon>Epsilonproteobacteria</taxon>
        <taxon>Campylobacterales</taxon>
        <taxon>Campylobacteraceae</taxon>
        <taxon>Campylobacter</taxon>
    </lineage>
</organism>
<feature type="coiled-coil region" evidence="1">
    <location>
        <begin position="739"/>
        <end position="773"/>
    </location>
</feature>
<keyword evidence="1" id="KW-0175">Coiled coil</keyword>
<dbReference type="InterPro" id="IPR011604">
    <property type="entry name" value="PDDEXK-like_dom_sf"/>
</dbReference>
<evidence type="ECO:0000259" key="2">
    <source>
        <dbReference type="Pfam" id="PF12705"/>
    </source>
</evidence>
<dbReference type="EMBL" id="QURW01000009">
    <property type="protein sequence ID" value="RQD87467.1"/>
    <property type="molecule type" value="Genomic_DNA"/>
</dbReference>
<dbReference type="Proteomes" id="UP000286095">
    <property type="component" value="Unassembled WGS sequence"/>
</dbReference>
<sequence length="788" mass="94510">MKLRIFSSSRQIREYYNQNKQNNALLDHAINISDFLDKVCLSNFHKASSYESLLLMREACLKSKDLEKKLGISADFFIFLKNNEYLFSFFKELSLEKKSIKDLRNNDYYATYNEHLEILDTVYQNYLDLLEKNSCYDTLSLPKQYSLNKDFLDEYEIIVYNLQGFLSKFEEDLLNEISQFKEIILSFKTSKFNLEYLVKLDFLKTFNLKNNTYYEINLLKKELLKEQSIKSRNSNIKLKSFELRSLQCAFVMDEISHFVRKGLKPENIVVITPDENFCDFLRLFDKYNMLNFAHGISIKETLFYQKLKALYESANNISFVYKDQENYFEDMQMSFDYHNTLLHYLKLDFIEFKDKFDEVCSFEYFKKLLDLFLENEKQELIYLVQKELFFIKDLLKNQSLKLKELIELFFMQIKQLTLSHVGGGKVTVMGLLESRGLCFDGVILVDFNEEFIPKRSVNELFLNNEIRKKAGLITYDKRENLQRFYYESLIKNALEVSICFVQNEEKSKSRFLDELDFHFFNEEYISEEAYLDALKLDYKGIKPNLTPLKAPILKHNPFEYPLSFSRFNLLENQKRTYYYRYILNLDEPRVLNEINKAKNQGNFIHKMLEIYYKKYQNNDFDIKIFTHLLEQEYKNYNITKLDLEIFKLRFLDFAKNEKKHFSKGYYVLDTELQMNKILKIGTDMIELKGTIDRIDRFEGGNLILDYKSGKIPDKSYQLAFYQALYDENANASFYDLKNMKILDQKAKNLDELKQRLKDLILESKEEMEFENKEDQYCPYKLIYKKELK</sequence>
<protein>
    <recommendedName>
        <fullName evidence="2">PD-(D/E)XK endonuclease-like domain-containing protein</fullName>
    </recommendedName>
</protein>
<dbReference type="InterPro" id="IPR027417">
    <property type="entry name" value="P-loop_NTPase"/>
</dbReference>
<dbReference type="InterPro" id="IPR011335">
    <property type="entry name" value="Restrct_endonuc-II-like"/>
</dbReference>
<dbReference type="AlphaFoldDB" id="A0A424Z0H5"/>
<feature type="domain" description="PD-(D/E)XK endonuclease-like" evidence="2">
    <location>
        <begin position="562"/>
        <end position="780"/>
    </location>
</feature>
<evidence type="ECO:0000256" key="1">
    <source>
        <dbReference type="SAM" id="Coils"/>
    </source>
</evidence>
<accession>A0A424Z0H5</accession>
<reference evidence="3 4" key="1">
    <citation type="submission" date="2018-08" db="EMBL/GenBank/DDBJ databases">
        <title>Survival mechanisms of Campylobacter hepaticus identified by genomic analysis and comparative transcriptomic analysis of in vivo and in vitro derived bacteria.</title>
        <authorList>
            <person name="Van T.T.H."/>
            <person name="Moore R.J."/>
        </authorList>
    </citation>
    <scope>NUCLEOTIDE SEQUENCE [LARGE SCALE GENOMIC DNA]</scope>
    <source>
        <strain evidence="3 4">54L</strain>
    </source>
</reference>
<evidence type="ECO:0000313" key="3">
    <source>
        <dbReference type="EMBL" id="RQD87467.1"/>
    </source>
</evidence>
<dbReference type="STRING" id="1813019.A2J15_05340"/>
<proteinExistence type="predicted"/>
<gene>
    <name evidence="3" type="ORF">DZD40_04250</name>
</gene>
<dbReference type="SUPFAM" id="SSF52540">
    <property type="entry name" value="P-loop containing nucleoside triphosphate hydrolases"/>
    <property type="match status" value="1"/>
</dbReference>